<dbReference type="EC" id="1.14.99.56" evidence="12"/>
<evidence type="ECO:0000256" key="5">
    <source>
        <dbReference type="ARBA" id="ARBA00023008"/>
    </source>
</evidence>
<dbReference type="AlphaFoldDB" id="A0A0K6FMC4"/>
<gene>
    <name evidence="16" type="ORF">RSOLAG22IIIB_07226</name>
</gene>
<keyword evidence="17" id="KW-1185">Reference proteome</keyword>
<dbReference type="GO" id="GO:0030245">
    <property type="term" value="P:cellulose catabolic process"/>
    <property type="evidence" value="ECO:0007669"/>
    <property type="project" value="UniProtKB-KW"/>
</dbReference>
<dbReference type="Gene3D" id="2.70.50.70">
    <property type="match status" value="1"/>
</dbReference>
<dbReference type="GO" id="GO:0004497">
    <property type="term" value="F:monooxygenase activity"/>
    <property type="evidence" value="ECO:0007669"/>
    <property type="project" value="UniProtKB-KW"/>
</dbReference>
<evidence type="ECO:0000256" key="12">
    <source>
        <dbReference type="ARBA" id="ARBA00047174"/>
    </source>
</evidence>
<feature type="region of interest" description="Disordered" evidence="13">
    <location>
        <begin position="39"/>
        <end position="60"/>
    </location>
</feature>
<dbReference type="PANTHER" id="PTHR33353">
    <property type="entry name" value="PUTATIVE (AFU_ORTHOLOGUE AFUA_1G12560)-RELATED"/>
    <property type="match status" value="1"/>
</dbReference>
<dbReference type="EMBL" id="CYGV01000025">
    <property type="protein sequence ID" value="CUA67149.1"/>
    <property type="molecule type" value="Genomic_DNA"/>
</dbReference>
<keyword evidence="14" id="KW-0732">Signal</keyword>
<evidence type="ECO:0000256" key="7">
    <source>
        <dbReference type="ARBA" id="ARBA00023157"/>
    </source>
</evidence>
<keyword evidence="9" id="KW-0624">Polysaccharide degradation</keyword>
<dbReference type="CDD" id="cd21175">
    <property type="entry name" value="LPMO_AA9"/>
    <property type="match status" value="1"/>
</dbReference>
<comment type="similarity">
    <text evidence="10">Belongs to the polysaccharide monooxygenase AA9 family.</text>
</comment>
<feature type="region of interest" description="Disordered" evidence="13">
    <location>
        <begin position="475"/>
        <end position="497"/>
    </location>
</feature>
<dbReference type="InterPro" id="IPR005103">
    <property type="entry name" value="AA9_LPMO"/>
</dbReference>
<comment type="catalytic activity">
    <reaction evidence="11">
        <text>[(1-&gt;4)-beta-D-glucosyl]n+m + reduced acceptor + O2 = 4-dehydro-beta-D-glucosyl-[(1-&gt;4)-beta-D-glucosyl]n-1 + [(1-&gt;4)-beta-D-glucosyl]m + acceptor + H2O.</text>
        <dbReference type="EC" id="1.14.99.56"/>
    </reaction>
</comment>
<dbReference type="GO" id="GO:0046872">
    <property type="term" value="F:metal ion binding"/>
    <property type="evidence" value="ECO:0007669"/>
    <property type="project" value="UniProtKB-KW"/>
</dbReference>
<evidence type="ECO:0000313" key="17">
    <source>
        <dbReference type="Proteomes" id="UP000044841"/>
    </source>
</evidence>
<reference evidence="16 17" key="1">
    <citation type="submission" date="2015-07" db="EMBL/GenBank/DDBJ databases">
        <authorList>
            <person name="Noorani M."/>
        </authorList>
    </citation>
    <scope>NUCLEOTIDE SEQUENCE [LARGE SCALE GENOMIC DNA]</scope>
    <source>
        <strain evidence="16">BBA 69670</strain>
    </source>
</reference>
<evidence type="ECO:0000256" key="13">
    <source>
        <dbReference type="SAM" id="MobiDB-lite"/>
    </source>
</evidence>
<evidence type="ECO:0000313" key="16">
    <source>
        <dbReference type="EMBL" id="CUA67149.1"/>
    </source>
</evidence>
<dbReference type="InterPro" id="IPR049892">
    <property type="entry name" value="AA9"/>
</dbReference>
<evidence type="ECO:0000256" key="11">
    <source>
        <dbReference type="ARBA" id="ARBA00045077"/>
    </source>
</evidence>
<keyword evidence="4" id="KW-0560">Oxidoreductase</keyword>
<keyword evidence="6" id="KW-0503">Monooxygenase</keyword>
<evidence type="ECO:0000256" key="9">
    <source>
        <dbReference type="ARBA" id="ARBA00023326"/>
    </source>
</evidence>
<keyword evidence="8" id="KW-0119">Carbohydrate metabolism</keyword>
<dbReference type="Proteomes" id="UP000044841">
    <property type="component" value="Unassembled WGS sequence"/>
</dbReference>
<feature type="chain" id="PRO_5005502291" description="lytic cellulose monooxygenase (C4-dehydrogenating)" evidence="14">
    <location>
        <begin position="25"/>
        <end position="518"/>
    </location>
</feature>
<organism evidence="16 17">
    <name type="scientific">Rhizoctonia solani</name>
    <dbReference type="NCBI Taxonomy" id="456999"/>
    <lineage>
        <taxon>Eukaryota</taxon>
        <taxon>Fungi</taxon>
        <taxon>Dikarya</taxon>
        <taxon>Basidiomycota</taxon>
        <taxon>Agaricomycotina</taxon>
        <taxon>Agaricomycetes</taxon>
        <taxon>Cantharellales</taxon>
        <taxon>Ceratobasidiaceae</taxon>
        <taxon>Rhizoctonia</taxon>
    </lineage>
</organism>
<proteinExistence type="inferred from homology"/>
<evidence type="ECO:0000256" key="6">
    <source>
        <dbReference type="ARBA" id="ARBA00023033"/>
    </source>
</evidence>
<evidence type="ECO:0000259" key="15">
    <source>
        <dbReference type="Pfam" id="PF03443"/>
    </source>
</evidence>
<accession>A0A0K6FMC4</accession>
<protein>
    <recommendedName>
        <fullName evidence="12">lytic cellulose monooxygenase (C4-dehydrogenating)</fullName>
        <ecNumber evidence="12">1.14.99.56</ecNumber>
    </recommendedName>
</protein>
<evidence type="ECO:0000256" key="1">
    <source>
        <dbReference type="ARBA" id="ARBA00001973"/>
    </source>
</evidence>
<dbReference type="Pfam" id="PF03443">
    <property type="entry name" value="AA9"/>
    <property type="match status" value="1"/>
</dbReference>
<dbReference type="PANTHER" id="PTHR33353:SF6">
    <property type="entry name" value="ENDOGLUCANASE IV"/>
    <property type="match status" value="1"/>
</dbReference>
<evidence type="ECO:0000256" key="4">
    <source>
        <dbReference type="ARBA" id="ARBA00023002"/>
    </source>
</evidence>
<evidence type="ECO:0000256" key="10">
    <source>
        <dbReference type="ARBA" id="ARBA00044502"/>
    </source>
</evidence>
<evidence type="ECO:0000256" key="14">
    <source>
        <dbReference type="SAM" id="SignalP"/>
    </source>
</evidence>
<sequence>MKPCTSSICFAALFSLASSYGAQAHGYVKKLEILGSESFNGPKPGATGANKSPIRGITDQSPVKDLQSKDLICGIGATPGSVVASAKPGDTLVYSWGNDVAENGNWIHDTGPMMTYFAQVPAGKTADTFTGEGAQWFKTDEAGKKNNKWVQASLMNGATFKTKIPETLADGDYLVRHEIIALHNAENKGGVEFYPSCFQLRIKNSNAGNASVTAAPTLSFPGAYTATDPGLLVNVFAQAPDGSEYQFPAGPIAEVTAPGATGSSPNLLISQSTSLAAETNSISTTSFTTSASIASTTSLSAPVAVSTSLVATTATSATSIVSSTPAPTSTADLRAIHLANGRTAQALNVRFQTATISDKCEPREPGCISGQFAVCTEAGTWSLQDACFAGTSCFALPLKNIDGTQVGCFPEAVVEQAIIDSGVGRGTETGTTSVTASTSVASPVPSATITAQTTTTATVGSSTVTATRAATNTIISSSSSSSGTLPTSAPQAGGPAVVVGVGQRPARRMLRWERRGMY</sequence>
<feature type="signal peptide" evidence="14">
    <location>
        <begin position="1"/>
        <end position="24"/>
    </location>
</feature>
<keyword evidence="7" id="KW-1015">Disulfide bond</keyword>
<evidence type="ECO:0000256" key="2">
    <source>
        <dbReference type="ARBA" id="ARBA00022723"/>
    </source>
</evidence>
<keyword evidence="3" id="KW-0136">Cellulose degradation</keyword>
<evidence type="ECO:0000256" key="8">
    <source>
        <dbReference type="ARBA" id="ARBA00023277"/>
    </source>
</evidence>
<keyword evidence="5" id="KW-0186">Copper</keyword>
<name>A0A0K6FMC4_9AGAM</name>
<evidence type="ECO:0000256" key="3">
    <source>
        <dbReference type="ARBA" id="ARBA00023001"/>
    </source>
</evidence>
<comment type="cofactor">
    <cofactor evidence="1">
        <name>Cu(2+)</name>
        <dbReference type="ChEBI" id="CHEBI:29036"/>
    </cofactor>
</comment>
<feature type="domain" description="Auxiliary Activity family 9 catalytic" evidence="15">
    <location>
        <begin position="25"/>
        <end position="240"/>
    </location>
</feature>
<keyword evidence="2" id="KW-0479">Metal-binding</keyword>